<keyword evidence="6" id="KW-1185">Reference proteome</keyword>
<dbReference type="InterPro" id="IPR036388">
    <property type="entry name" value="WH-like_DNA-bd_sf"/>
</dbReference>
<dbReference type="eggNOG" id="KOG3105">
    <property type="taxonomic scope" value="Eukaryota"/>
</dbReference>
<dbReference type="FunCoup" id="H3ANY6">
    <property type="interactions" value="515"/>
</dbReference>
<feature type="region of interest" description="Disordered" evidence="3">
    <location>
        <begin position="430"/>
        <end position="455"/>
    </location>
</feature>
<reference evidence="5" key="2">
    <citation type="submission" date="2025-08" db="UniProtKB">
        <authorList>
            <consortium name="Ensembl"/>
        </authorList>
    </citation>
    <scope>IDENTIFICATION</scope>
</reference>
<dbReference type="InterPro" id="IPR009057">
    <property type="entry name" value="Homeodomain-like_sf"/>
</dbReference>
<dbReference type="OMA" id="HIATEEY"/>
<feature type="domain" description="HTH CENPB-type" evidence="4">
    <location>
        <begin position="56"/>
        <end position="128"/>
    </location>
</feature>
<evidence type="ECO:0000313" key="6">
    <source>
        <dbReference type="Proteomes" id="UP000008672"/>
    </source>
</evidence>
<protein>
    <recommendedName>
        <fullName evidence="4">HTH CENPB-type domain-containing protein</fullName>
    </recommendedName>
</protein>
<dbReference type="Ensembl" id="ENSLACT00000011443.1">
    <property type="protein sequence ID" value="ENSLACP00000011357.1"/>
    <property type="gene ID" value="ENSLACG00000009992.1"/>
</dbReference>
<reference evidence="6" key="1">
    <citation type="submission" date="2011-08" db="EMBL/GenBank/DDBJ databases">
        <title>The draft genome of Latimeria chalumnae.</title>
        <authorList>
            <person name="Di Palma F."/>
            <person name="Alfoldi J."/>
            <person name="Johnson J."/>
            <person name="Berlin A."/>
            <person name="Gnerre S."/>
            <person name="Jaffe D."/>
            <person name="MacCallum I."/>
            <person name="Young S."/>
            <person name="Walker B.J."/>
            <person name="Lander E."/>
            <person name="Lindblad-Toh K."/>
        </authorList>
    </citation>
    <scope>NUCLEOTIDE SEQUENCE [LARGE SCALE GENOMIC DNA]</scope>
    <source>
        <strain evidence="6">Wild caught</strain>
    </source>
</reference>
<dbReference type="Pfam" id="PF03184">
    <property type="entry name" value="DDE_1"/>
    <property type="match status" value="1"/>
</dbReference>
<organism evidence="5 6">
    <name type="scientific">Latimeria chalumnae</name>
    <name type="common">Coelacanth</name>
    <dbReference type="NCBI Taxonomy" id="7897"/>
    <lineage>
        <taxon>Eukaryota</taxon>
        <taxon>Metazoa</taxon>
        <taxon>Chordata</taxon>
        <taxon>Craniata</taxon>
        <taxon>Vertebrata</taxon>
        <taxon>Euteleostomi</taxon>
        <taxon>Coelacanthiformes</taxon>
        <taxon>Coelacanthidae</taxon>
        <taxon>Latimeria</taxon>
    </lineage>
</organism>
<dbReference type="PANTHER" id="PTHR19303">
    <property type="entry name" value="TRANSPOSON"/>
    <property type="match status" value="1"/>
</dbReference>
<accession>H3ANY6</accession>
<dbReference type="SUPFAM" id="SSF46689">
    <property type="entry name" value="Homeodomain-like"/>
    <property type="match status" value="1"/>
</dbReference>
<dbReference type="EMBL" id="AFYH01195596">
    <property type="status" value="NOT_ANNOTATED_CDS"/>
    <property type="molecule type" value="Genomic_DNA"/>
</dbReference>
<dbReference type="PROSITE" id="PS51253">
    <property type="entry name" value="HTH_CENPB"/>
    <property type="match status" value="1"/>
</dbReference>
<dbReference type="Proteomes" id="UP000008672">
    <property type="component" value="Unassembled WGS sequence"/>
</dbReference>
<evidence type="ECO:0000313" key="5">
    <source>
        <dbReference type="Ensembl" id="ENSLACP00000011357.1"/>
    </source>
</evidence>
<dbReference type="GO" id="GO:0003677">
    <property type="term" value="F:DNA binding"/>
    <property type="evidence" value="ECO:0007669"/>
    <property type="project" value="UniProtKB-KW"/>
</dbReference>
<dbReference type="InterPro" id="IPR050863">
    <property type="entry name" value="CenT-Element_Derived"/>
</dbReference>
<sequence length="455" mass="51889">RMGKRKAHNVHEKLELTDRIHAGQSKAKISRDTGWLKEEYKLRAFVMTVSETGGLSRKRARRASDAPLDTAVYNWFVQERAVGTPISGPIVKAQAEKFCQELNVDNTFAASQGWLDCLKRRHGISQVKISGEIRLADSEAASTFPDELKAYLEEEGFTEEQVYNADESSLYFKMLPDTTLAAKNDEKKSEGFKQDKNRVTFLFTCNKTGNHKLIPLCIVKSRQPRCFHHTNMKSLPIKYKNSKAAWMTGNICKDWFFKSFVPSVRHHLCSKRLPEKAVLLLDNCAAHPPAESLKTSDGNIKVFYLPKNTTSKIQPLDQGIIVNSKKAYRKELVKELVAFNNSITDHLKKYSLKDMMYLTNKSWKSITQSCIENCWMKGLRCLPTHRNDDDDEEEFQGFSTDEVQKTLQNWLDSWSEMEEDLPVAETLTDEQIIAQAQEPDSEAEEPEAEPATPIP</sequence>
<feature type="compositionally biased region" description="Acidic residues" evidence="3">
    <location>
        <begin position="439"/>
        <end position="448"/>
    </location>
</feature>
<dbReference type="AlphaFoldDB" id="H3ANY6"/>
<evidence type="ECO:0000256" key="3">
    <source>
        <dbReference type="SAM" id="MobiDB-lite"/>
    </source>
</evidence>
<dbReference type="Gene3D" id="1.10.10.10">
    <property type="entry name" value="Winged helix-like DNA-binding domain superfamily/Winged helix DNA-binding domain"/>
    <property type="match status" value="1"/>
</dbReference>
<dbReference type="GO" id="GO:0005634">
    <property type="term" value="C:nucleus"/>
    <property type="evidence" value="ECO:0007669"/>
    <property type="project" value="TreeGrafter"/>
</dbReference>
<dbReference type="InterPro" id="IPR004875">
    <property type="entry name" value="DDE_SF_endonuclease_dom"/>
</dbReference>
<dbReference type="Gene3D" id="1.10.10.60">
    <property type="entry name" value="Homeodomain-like"/>
    <property type="match status" value="1"/>
</dbReference>
<reference evidence="5" key="3">
    <citation type="submission" date="2025-09" db="UniProtKB">
        <authorList>
            <consortium name="Ensembl"/>
        </authorList>
    </citation>
    <scope>IDENTIFICATION</scope>
</reference>
<keyword evidence="2" id="KW-0238">DNA-binding</keyword>
<evidence type="ECO:0000256" key="2">
    <source>
        <dbReference type="ARBA" id="ARBA00023125"/>
    </source>
</evidence>
<dbReference type="HOGENOM" id="CLU_018294_1_1_1"/>
<dbReference type="InterPro" id="IPR006600">
    <property type="entry name" value="HTH_CenpB_DNA-bd_dom"/>
</dbReference>
<dbReference type="GeneTree" id="ENSGT00940000154420"/>
<evidence type="ECO:0000256" key="1">
    <source>
        <dbReference type="ARBA" id="ARBA00010881"/>
    </source>
</evidence>
<dbReference type="InParanoid" id="H3ANY6"/>
<dbReference type="PANTHER" id="PTHR19303:SF56">
    <property type="entry name" value="TIGGER TRANSPOSABLE ELEMENT-DERIVED PROTEIN 5"/>
    <property type="match status" value="1"/>
</dbReference>
<dbReference type="SMART" id="SM00674">
    <property type="entry name" value="CENPB"/>
    <property type="match status" value="1"/>
</dbReference>
<proteinExistence type="inferred from homology"/>
<comment type="similarity">
    <text evidence="1">Belongs to the tigger transposable element derived protein family.</text>
</comment>
<name>H3ANY6_LATCH</name>
<dbReference type="Pfam" id="PF03221">
    <property type="entry name" value="HTH_Tnp_Tc5"/>
    <property type="match status" value="1"/>
</dbReference>
<evidence type="ECO:0000259" key="4">
    <source>
        <dbReference type="PROSITE" id="PS51253"/>
    </source>
</evidence>